<dbReference type="PANTHER" id="PTHR45266:SF3">
    <property type="entry name" value="OXALOACETATE DECARBOXYLASE ALPHA CHAIN"/>
    <property type="match status" value="1"/>
</dbReference>
<dbReference type="GO" id="GO:0006633">
    <property type="term" value="P:fatty acid biosynthetic process"/>
    <property type="evidence" value="ECO:0007669"/>
    <property type="project" value="UniProtKB-UniPathway"/>
</dbReference>
<dbReference type="UniPathway" id="UPA00094"/>
<keyword evidence="7 8" id="KW-0092">Biotin</keyword>
<proteinExistence type="predicted"/>
<dbReference type="GeneID" id="29998732"/>
<evidence type="ECO:0000256" key="2">
    <source>
        <dbReference type="ARBA" id="ARBA00017562"/>
    </source>
</evidence>
<dbReference type="Gene3D" id="2.40.50.100">
    <property type="match status" value="1"/>
</dbReference>
<evidence type="ECO:0000256" key="8">
    <source>
        <dbReference type="RuleBase" id="RU364072"/>
    </source>
</evidence>
<dbReference type="InterPro" id="IPR050709">
    <property type="entry name" value="Biotin_Carboxyl_Carrier/Decarb"/>
</dbReference>
<evidence type="ECO:0000256" key="6">
    <source>
        <dbReference type="ARBA" id="ARBA00023160"/>
    </source>
</evidence>
<keyword evidence="4 8" id="KW-0276">Fatty acid metabolism</keyword>
<keyword evidence="8 10" id="KW-0934">Plastid</keyword>
<accession>A0A1G4NSZ8</accession>
<reference evidence="10" key="1">
    <citation type="submission" date="2016-10" db="EMBL/GenBank/DDBJ databases">
        <title>Chloroplast genomes as a tool to resolve red algal phylogenies: a case study in the Nemaliales.</title>
        <authorList>
            <person name="Costa J.F."/>
            <person name="Lin S.M."/>
            <person name="Macaya E.C."/>
            <person name="Fernandez-Garcia C."/>
            <person name="Verbruggen H."/>
        </authorList>
    </citation>
    <scope>NUCLEOTIDE SEQUENCE</scope>
    <source>
        <strain evidence="10">JFC0074</strain>
    </source>
</reference>
<comment type="pathway">
    <text evidence="1 8">Lipid metabolism; fatty acid biosynthesis.</text>
</comment>
<evidence type="ECO:0000256" key="3">
    <source>
        <dbReference type="ARBA" id="ARBA00022516"/>
    </source>
</evidence>
<dbReference type="PRINTS" id="PR01071">
    <property type="entry name" value="ACOABIOTINCC"/>
</dbReference>
<dbReference type="GO" id="GO:0009507">
    <property type="term" value="C:chloroplast"/>
    <property type="evidence" value="ECO:0007669"/>
    <property type="project" value="UniProtKB-SubCell"/>
</dbReference>
<dbReference type="GO" id="GO:0003989">
    <property type="term" value="F:acetyl-CoA carboxylase activity"/>
    <property type="evidence" value="ECO:0007669"/>
    <property type="project" value="InterPro"/>
</dbReference>
<sequence length="165" mass="18981">MQFNLNDLKELLLCIKTNELQSMIIKKDKFELIINRKLLNTKPNYITTINPTNTNTQQRLSTKINNNTKDIIKNTEIKHRSKDKEIYFTIISPMVGTFYRSPSPSEPHFVEIHDYVKNDQTVCIVEAMKLMNEIEAEVNGEVVEILAKDGDIVDCGQPLMKIKPG</sequence>
<reference evidence="10" key="2">
    <citation type="submission" date="2016-10" db="EMBL/GenBank/DDBJ databases">
        <authorList>
            <person name="de Groot N.N."/>
        </authorList>
    </citation>
    <scope>NUCLEOTIDE SEQUENCE</scope>
    <source>
        <strain evidence="10">JFC0074</strain>
    </source>
</reference>
<evidence type="ECO:0000256" key="5">
    <source>
        <dbReference type="ARBA" id="ARBA00023098"/>
    </source>
</evidence>
<dbReference type="PROSITE" id="PS00188">
    <property type="entry name" value="BIOTIN"/>
    <property type="match status" value="1"/>
</dbReference>
<protein>
    <recommendedName>
        <fullName evidence="2 8">Biotin carboxyl carrier protein of acetyl-CoA carboxylase</fullName>
    </recommendedName>
</protein>
<dbReference type="Pfam" id="PF00364">
    <property type="entry name" value="Biotin_lipoyl"/>
    <property type="match status" value="1"/>
</dbReference>
<dbReference type="PROSITE" id="PS50968">
    <property type="entry name" value="BIOTINYL_LIPOYL"/>
    <property type="match status" value="1"/>
</dbReference>
<keyword evidence="3 8" id="KW-0444">Lipid biosynthesis</keyword>
<name>A0A1G4NSZ8_9FLOR</name>
<geneLocation type="chloroplast" evidence="10"/>
<dbReference type="NCBIfam" id="TIGR00531">
    <property type="entry name" value="BCCP"/>
    <property type="match status" value="1"/>
</dbReference>
<comment type="subcellular location">
    <subcellularLocation>
        <location evidence="8">Plastid</location>
        <location evidence="8">Chloroplast</location>
    </subcellularLocation>
</comment>
<keyword evidence="6 8" id="KW-0275">Fatty acid biosynthesis</keyword>
<dbReference type="InterPro" id="IPR011053">
    <property type="entry name" value="Single_hybrid_motif"/>
</dbReference>
<dbReference type="RefSeq" id="YP_009313534.1">
    <property type="nucleotide sequence ID" value="NC_031657.1"/>
</dbReference>
<dbReference type="InterPro" id="IPR001882">
    <property type="entry name" value="Biotin_BS"/>
</dbReference>
<dbReference type="InterPro" id="IPR001249">
    <property type="entry name" value="AcCoA_biotinCC"/>
</dbReference>
<evidence type="ECO:0000256" key="1">
    <source>
        <dbReference type="ARBA" id="ARBA00005194"/>
    </source>
</evidence>
<dbReference type="GO" id="GO:0009317">
    <property type="term" value="C:acetyl-CoA carboxylase complex"/>
    <property type="evidence" value="ECO:0007669"/>
    <property type="project" value="InterPro"/>
</dbReference>
<dbReference type="PANTHER" id="PTHR45266">
    <property type="entry name" value="OXALOACETATE DECARBOXYLASE ALPHA CHAIN"/>
    <property type="match status" value="1"/>
</dbReference>
<organism evidence="10">
    <name type="scientific">Galaxaura rugosa</name>
    <dbReference type="NCBI Taxonomy" id="268570"/>
    <lineage>
        <taxon>Eukaryota</taxon>
        <taxon>Rhodophyta</taxon>
        <taxon>Florideophyceae</taxon>
        <taxon>Nemaliophycidae</taxon>
        <taxon>Nemaliales</taxon>
        <taxon>Galaxauraceae</taxon>
        <taxon>Galaxaura</taxon>
    </lineage>
</organism>
<evidence type="ECO:0000313" key="10">
    <source>
        <dbReference type="EMBL" id="SCW21788.1"/>
    </source>
</evidence>
<dbReference type="EMBL" id="LT622865">
    <property type="protein sequence ID" value="SCW21788.1"/>
    <property type="molecule type" value="Genomic_DNA"/>
</dbReference>
<feature type="domain" description="Lipoyl-binding" evidence="9">
    <location>
        <begin position="87"/>
        <end position="163"/>
    </location>
</feature>
<dbReference type="InterPro" id="IPR000089">
    <property type="entry name" value="Biotin_lipoyl"/>
</dbReference>
<keyword evidence="5 8" id="KW-0443">Lipid metabolism</keyword>
<comment type="function">
    <text evidence="8">This protein is a component of the acetyl coenzyme A carboxylase complex; first, biotin carboxylase catalyzes the carboxylation of the carrier protein and then the transcarboxylase transfers the carboxyl group to form malonyl-CoA.</text>
</comment>
<gene>
    <name evidence="10" type="primary">accB</name>
    <name evidence="10" type="ORF">JFC0074_153</name>
</gene>
<evidence type="ECO:0000256" key="4">
    <source>
        <dbReference type="ARBA" id="ARBA00022832"/>
    </source>
</evidence>
<keyword evidence="8 10" id="KW-0150">Chloroplast</keyword>
<dbReference type="CDD" id="cd06850">
    <property type="entry name" value="biotinyl_domain"/>
    <property type="match status" value="1"/>
</dbReference>
<evidence type="ECO:0000256" key="7">
    <source>
        <dbReference type="ARBA" id="ARBA00023267"/>
    </source>
</evidence>
<dbReference type="AlphaFoldDB" id="A0A1G4NSZ8"/>
<dbReference type="SUPFAM" id="SSF51230">
    <property type="entry name" value="Single hybrid motif"/>
    <property type="match status" value="1"/>
</dbReference>
<evidence type="ECO:0000259" key="9">
    <source>
        <dbReference type="PROSITE" id="PS50968"/>
    </source>
</evidence>